<gene>
    <name evidence="1" type="ORF">CC84DRAFT_794476</name>
</gene>
<dbReference type="AlphaFoldDB" id="A0A177CCH5"/>
<dbReference type="InParanoid" id="A0A177CCH5"/>
<accession>A0A177CCH5</accession>
<evidence type="ECO:0000313" key="1">
    <source>
        <dbReference type="EMBL" id="OAG04507.1"/>
    </source>
</evidence>
<dbReference type="Proteomes" id="UP000077069">
    <property type="component" value="Unassembled WGS sequence"/>
</dbReference>
<dbReference type="EMBL" id="KV441553">
    <property type="protein sequence ID" value="OAG04507.1"/>
    <property type="molecule type" value="Genomic_DNA"/>
</dbReference>
<dbReference type="GeneID" id="28770914"/>
<evidence type="ECO:0000313" key="2">
    <source>
        <dbReference type="Proteomes" id="UP000077069"/>
    </source>
</evidence>
<protein>
    <submittedName>
        <fullName evidence="1">Uncharacterized protein</fullName>
    </submittedName>
</protein>
<dbReference type="RefSeq" id="XP_018034872.1">
    <property type="nucleotide sequence ID" value="XM_018187428.1"/>
</dbReference>
<reference evidence="1 2" key="1">
    <citation type="submission" date="2016-05" db="EMBL/GenBank/DDBJ databases">
        <title>Comparative analysis of secretome profiles of manganese(II)-oxidizing ascomycete fungi.</title>
        <authorList>
            <consortium name="DOE Joint Genome Institute"/>
            <person name="Zeiner C.A."/>
            <person name="Purvine S.O."/>
            <person name="Zink E.M."/>
            <person name="Wu S."/>
            <person name="Pasa-Tolic L."/>
            <person name="Chaput D.L."/>
            <person name="Haridas S."/>
            <person name="Grigoriev I.V."/>
            <person name="Santelli C.M."/>
            <person name="Hansel C.M."/>
        </authorList>
    </citation>
    <scope>NUCLEOTIDE SEQUENCE [LARGE SCALE GENOMIC DNA]</scope>
    <source>
        <strain evidence="1 2">AP3s5-JAC2a</strain>
    </source>
</reference>
<sequence length="179" mass="20118">MLRLVLSAIRQQPGAKGSQRLSKSGKKTCPPKRWSTRIITVYTTTITPITTLTAKCRISITVATPKHPIYPQAENKEGLSEKKRLRRAETRLLPFPAPSQSSLATIWQIFNGTRATPRRSKLHQLQHAHPSYILYSIDEYSYPDNLETGIVFDTSYTRGAITPKGHEKEGGMLRKDSDA</sequence>
<keyword evidence="2" id="KW-1185">Reference proteome</keyword>
<proteinExistence type="predicted"/>
<name>A0A177CCH5_9PLEO</name>
<organism evidence="1 2">
    <name type="scientific">Paraphaeosphaeria sporulosa</name>
    <dbReference type="NCBI Taxonomy" id="1460663"/>
    <lineage>
        <taxon>Eukaryota</taxon>
        <taxon>Fungi</taxon>
        <taxon>Dikarya</taxon>
        <taxon>Ascomycota</taxon>
        <taxon>Pezizomycotina</taxon>
        <taxon>Dothideomycetes</taxon>
        <taxon>Pleosporomycetidae</taxon>
        <taxon>Pleosporales</taxon>
        <taxon>Massarineae</taxon>
        <taxon>Didymosphaeriaceae</taxon>
        <taxon>Paraphaeosphaeria</taxon>
    </lineage>
</organism>